<gene>
    <name evidence="1" type="ORF">RUM43_013237</name>
</gene>
<reference evidence="1 2" key="1">
    <citation type="submission" date="2023-10" db="EMBL/GenBank/DDBJ databases">
        <title>Genomes of two closely related lineages of the louse Polyplax serrata with different host specificities.</title>
        <authorList>
            <person name="Martinu J."/>
            <person name="Tarabai H."/>
            <person name="Stefka J."/>
            <person name="Hypsa V."/>
        </authorList>
    </citation>
    <scope>NUCLEOTIDE SEQUENCE [LARGE SCALE GENOMIC DNA]</scope>
    <source>
        <strain evidence="1">HR10_N</strain>
    </source>
</reference>
<evidence type="ECO:0000313" key="1">
    <source>
        <dbReference type="EMBL" id="KAK6618846.1"/>
    </source>
</evidence>
<dbReference type="Proteomes" id="UP001372834">
    <property type="component" value="Unassembled WGS sequence"/>
</dbReference>
<sequence>MVISVGLPLLIVGGKFHNINCIKVEDLETFIPFMTRCSINRAGASMTSGIPEWWTSSIKFKFPLQRPPELSEFHYRNQLRGIVCSCYWYHNAQYLLQFSAKIAENPDSVFLQTNGDGTTSILQVHNNVQILRFSNENVNYDAKPRKTQKPIRRSLLSSLFHKKYIPDIYLCDNCDAEFSSLSEVRKHEKDCYEIILIDDEDSSNHSNIGCEETTEEVDEAGQEKCHDLNNSREDIQILDHIKPETIAEQRKEHLLSYVGLQKNENIGNNLSTPKKLKCTCSRPRSLGFQKCLHKDRNIEFSSKFGRKIFENLLNKSAKSILYYEPFCRTNLKTFKITKPVPYCRPSFRKAKRPNLHHQYTFGRRQRIDNHERLKRGFSIRTWKLLKLCKEVKIVLERVKVPSEKYG</sequence>
<dbReference type="EMBL" id="JAWJWE010000041">
    <property type="protein sequence ID" value="KAK6618846.1"/>
    <property type="molecule type" value="Genomic_DNA"/>
</dbReference>
<proteinExistence type="predicted"/>
<dbReference type="AlphaFoldDB" id="A0AAN8RSQ2"/>
<accession>A0AAN8RSQ2</accession>
<name>A0AAN8RSQ2_POLSC</name>
<protein>
    <submittedName>
        <fullName evidence="1">Uncharacterized protein</fullName>
    </submittedName>
</protein>
<comment type="caution">
    <text evidence="1">The sequence shown here is derived from an EMBL/GenBank/DDBJ whole genome shotgun (WGS) entry which is preliminary data.</text>
</comment>
<organism evidence="1 2">
    <name type="scientific">Polyplax serrata</name>
    <name type="common">Common mouse louse</name>
    <dbReference type="NCBI Taxonomy" id="468196"/>
    <lineage>
        <taxon>Eukaryota</taxon>
        <taxon>Metazoa</taxon>
        <taxon>Ecdysozoa</taxon>
        <taxon>Arthropoda</taxon>
        <taxon>Hexapoda</taxon>
        <taxon>Insecta</taxon>
        <taxon>Pterygota</taxon>
        <taxon>Neoptera</taxon>
        <taxon>Paraneoptera</taxon>
        <taxon>Psocodea</taxon>
        <taxon>Troctomorpha</taxon>
        <taxon>Phthiraptera</taxon>
        <taxon>Anoplura</taxon>
        <taxon>Polyplacidae</taxon>
        <taxon>Polyplax</taxon>
    </lineage>
</organism>
<evidence type="ECO:0000313" key="2">
    <source>
        <dbReference type="Proteomes" id="UP001372834"/>
    </source>
</evidence>